<proteinExistence type="predicted"/>
<feature type="region of interest" description="Disordered" evidence="1">
    <location>
        <begin position="128"/>
        <end position="167"/>
    </location>
</feature>
<feature type="compositionally biased region" description="Low complexity" evidence="1">
    <location>
        <begin position="143"/>
        <end position="153"/>
    </location>
</feature>
<keyword evidence="2" id="KW-1185">Reference proteome</keyword>
<evidence type="ECO:0000313" key="3">
    <source>
        <dbReference type="WBParaSite" id="MBELARI_LOCUS13285"/>
    </source>
</evidence>
<feature type="compositionally biased region" description="Acidic residues" evidence="1">
    <location>
        <begin position="131"/>
        <end position="140"/>
    </location>
</feature>
<sequence>MAQRELNQRNFVAEMMEIVVARPPNKPRTRRTSVPTPTQYARETNIVDAFPIWVEPSSIAKRTSSPEEDLAATLKFNISRTHRLRLISYCVDGKRSGPLLDERDEMKTQVLQHLATYDAMTKDSLSKMDNDLFDESDNENVESKTSTLNSNSSNEEDGNFGQKTRRKNSFQHMCSTIIFTILRVRNRRRPTHGRA</sequence>
<accession>A0AAF3EH18</accession>
<evidence type="ECO:0000256" key="1">
    <source>
        <dbReference type="SAM" id="MobiDB-lite"/>
    </source>
</evidence>
<dbReference type="Proteomes" id="UP000887575">
    <property type="component" value="Unassembled WGS sequence"/>
</dbReference>
<organism evidence="2 3">
    <name type="scientific">Mesorhabditis belari</name>
    <dbReference type="NCBI Taxonomy" id="2138241"/>
    <lineage>
        <taxon>Eukaryota</taxon>
        <taxon>Metazoa</taxon>
        <taxon>Ecdysozoa</taxon>
        <taxon>Nematoda</taxon>
        <taxon>Chromadorea</taxon>
        <taxon>Rhabditida</taxon>
        <taxon>Rhabditina</taxon>
        <taxon>Rhabditomorpha</taxon>
        <taxon>Rhabditoidea</taxon>
        <taxon>Rhabditidae</taxon>
        <taxon>Mesorhabditinae</taxon>
        <taxon>Mesorhabditis</taxon>
    </lineage>
</organism>
<protein>
    <submittedName>
        <fullName evidence="3">Uncharacterized protein</fullName>
    </submittedName>
</protein>
<name>A0AAF3EH18_9BILA</name>
<evidence type="ECO:0000313" key="2">
    <source>
        <dbReference type="Proteomes" id="UP000887575"/>
    </source>
</evidence>
<reference evidence="3" key="1">
    <citation type="submission" date="2024-02" db="UniProtKB">
        <authorList>
            <consortium name="WormBaseParasite"/>
        </authorList>
    </citation>
    <scope>IDENTIFICATION</scope>
</reference>
<dbReference type="WBParaSite" id="MBELARI_LOCUS13285">
    <property type="protein sequence ID" value="MBELARI_LOCUS13285"/>
    <property type="gene ID" value="MBELARI_LOCUS13285"/>
</dbReference>
<dbReference type="AlphaFoldDB" id="A0AAF3EH18"/>